<feature type="compositionally biased region" description="Gly residues" evidence="1">
    <location>
        <begin position="537"/>
        <end position="556"/>
    </location>
</feature>
<dbReference type="AlphaFoldDB" id="V7PSX3"/>
<keyword evidence="2" id="KW-0472">Membrane</keyword>
<keyword evidence="4" id="KW-1185">Reference proteome</keyword>
<feature type="compositionally biased region" description="Low complexity" evidence="1">
    <location>
        <begin position="885"/>
        <end position="897"/>
    </location>
</feature>
<dbReference type="Proteomes" id="UP000018538">
    <property type="component" value="Unassembled WGS sequence"/>
</dbReference>
<gene>
    <name evidence="3" type="ORF">YYC_01162</name>
</gene>
<feature type="transmembrane region" description="Helical" evidence="2">
    <location>
        <begin position="1038"/>
        <end position="1058"/>
    </location>
</feature>
<evidence type="ECO:0000256" key="2">
    <source>
        <dbReference type="SAM" id="Phobius"/>
    </source>
</evidence>
<feature type="compositionally biased region" description="Polar residues" evidence="1">
    <location>
        <begin position="289"/>
        <end position="310"/>
    </location>
</feature>
<feature type="compositionally biased region" description="Pro residues" evidence="1">
    <location>
        <begin position="831"/>
        <end position="845"/>
    </location>
</feature>
<feature type="compositionally biased region" description="Basic and acidic residues" evidence="1">
    <location>
        <begin position="273"/>
        <end position="285"/>
    </location>
</feature>
<accession>V7PSX3</accession>
<dbReference type="InterPro" id="IPR006477">
    <property type="entry name" value="Yir_bir_cir"/>
</dbReference>
<dbReference type="OrthoDB" id="373300at2759"/>
<evidence type="ECO:0000313" key="4">
    <source>
        <dbReference type="Proteomes" id="UP000018538"/>
    </source>
</evidence>
<organism evidence="3 4">
    <name type="scientific">Plasmodium yoelii 17X</name>
    <dbReference type="NCBI Taxonomy" id="1323249"/>
    <lineage>
        <taxon>Eukaryota</taxon>
        <taxon>Sar</taxon>
        <taxon>Alveolata</taxon>
        <taxon>Apicomplexa</taxon>
        <taxon>Aconoidasida</taxon>
        <taxon>Haemosporida</taxon>
        <taxon>Plasmodiidae</taxon>
        <taxon>Plasmodium</taxon>
        <taxon>Plasmodium (Vinckeia)</taxon>
    </lineage>
</organism>
<reference evidence="3 4" key="1">
    <citation type="submission" date="2013-11" db="EMBL/GenBank/DDBJ databases">
        <title>The Genome Sequence of Plasmodium yoelii 17X.</title>
        <authorList>
            <consortium name="The Broad Institute Genomics Platform"/>
            <consortium name="The Broad Institute Genome Sequencing Center for Infectious Disease"/>
            <person name="Neafsey D."/>
            <person name="Adams J."/>
            <person name="Walker B."/>
            <person name="Young S.K."/>
            <person name="Zeng Q."/>
            <person name="Gargeya S."/>
            <person name="Fitzgerald M."/>
            <person name="Haas B."/>
            <person name="Abouelleil A."/>
            <person name="Alvarado L."/>
            <person name="Chapman S.B."/>
            <person name="Gainer-Dewar J."/>
            <person name="Goldberg J."/>
            <person name="Griggs A."/>
            <person name="Gujja S."/>
            <person name="Hansen M."/>
            <person name="Howarth C."/>
            <person name="Imamovic A."/>
            <person name="Ireland A."/>
            <person name="Larimer J."/>
            <person name="McCowan C."/>
            <person name="Murphy C."/>
            <person name="Pearson M."/>
            <person name="Poon T.W."/>
            <person name="Priest M."/>
            <person name="Roberts A."/>
            <person name="Saif S."/>
            <person name="Shea T."/>
            <person name="Sykes S."/>
            <person name="Wortman J."/>
            <person name="Nusbaum C."/>
            <person name="Birren B."/>
        </authorList>
    </citation>
    <scope>NUCLEOTIDE SEQUENCE [LARGE SCALE GENOMIC DNA]</scope>
    <source>
        <strain evidence="3 4">17X</strain>
    </source>
</reference>
<sequence length="1165" mass="128096">MPKDMCMTFYKVNRLFNKEKFDLNIINSKDGPFIRYCPYHRESEKYECKNVYDGVNALSMHLFTELHNLPVDKMKMKSRHKQYTEYIMMWICYKLFQTDDYNYSTLFHFYKKYLTNAFINYDHMGKIYKNRYLKDASIEYMSRLYELLNEICNITLKYSRNALNINQTIIDSTKIYDMHQELYNDIKECDTYVYLLNNLKTEYENFKKSLTKKSRRRHLNSALYANSKDLITTRELDETYKPGFNSDGCIKAHSNVKKKFPNPALKVPKTPTHTKDQKDQKDQKPKLSPSEQNVPSKPHTTITKPIQNGVSQSPKPSEVPSPPSPPPPQPSYQPKDNQPKAPLAPTREPAAPPNIPTSSENRTKLPKTQIKGSNHKHGSDGSNIDPRVPFNIGDNKRGISGDNGGSSSGNINPGSEENDKGPGNRIGDSPSITSNDIDRSRNKHVISNMTRSKEYPKGGKQRNLGNDIGSKSNRSRDSRGPINPNGQINTNTHLLPSGTNRENPNDGSPDGRKGSNVGPGTTDSKSLNTGDGKDGHGSQGSQGSHGGLEGSGGLNGGALNTDGRQDGRQGGSGGGSDGNQRSQKGSGGSGSGTDGDQRSPKESGSSGSGTEPANDFQGGQGGSKADHGGSKFDHSGPTGDHSGPTGDHSGPTGNQGGQTSNQGGQTSNQGGPKDGQDGQKDGQGGSEGSKDLGDGSSSEPGKLGNKQDGSGNDQDPPDNAPEKKEPQNTPGKPLETEPFSLNIIFNGMEKINNTFKFYERYKEKIIHISNDIHDVYNTTLDNIKTGFDKSINFFNEIIENINIDSKKVENSDHSDDKKPGADGTGDKLPTPDDPPTLDNPPTPPQEDPDKKYQHQTDHHQTDQDKTDQNRTDQNQEGPIKSPLKEGQPQEGSPQGGPLKEDPLKGGSPKGSSPQGSPHQESPHQGSPHQGNPHQGNPHQGNPHQGNPHQGSTPKDIPKEKQSQTSLLPSSKEQTGTTQLSQDPSTNKHSDKNDHREPQKTVPAPVSVPVIKPRNTVTETKGNGTIGIYINVLKKYKPIGIAIMVLLIPITLLIVYKYFSSGWKKELKRKKNMKKVINLFGVNKKTKTVINSTYGKKQVEIIINSSAPKKEINKFKKFKKSINSVYGKKSPLLNMYKLMQADPAPFISLFFLLIFFVYKRKKDSLE</sequence>
<dbReference type="Pfam" id="PF06022">
    <property type="entry name" value="Cir_Bir_Yir"/>
    <property type="match status" value="1"/>
</dbReference>
<evidence type="ECO:0008006" key="5">
    <source>
        <dbReference type="Google" id="ProtNLM"/>
    </source>
</evidence>
<feature type="compositionally biased region" description="Polar residues" evidence="1">
    <location>
        <begin position="962"/>
        <end position="984"/>
    </location>
</feature>
<feature type="compositionally biased region" description="Basic and acidic residues" evidence="1">
    <location>
        <begin position="847"/>
        <end position="870"/>
    </location>
</feature>
<feature type="region of interest" description="Disordered" evidence="1">
    <location>
        <begin position="255"/>
        <end position="737"/>
    </location>
</feature>
<evidence type="ECO:0000313" key="3">
    <source>
        <dbReference type="EMBL" id="ETB61223.1"/>
    </source>
</evidence>
<feature type="compositionally biased region" description="Polar residues" evidence="1">
    <location>
        <begin position="518"/>
        <end position="529"/>
    </location>
</feature>
<feature type="compositionally biased region" description="Pro residues" evidence="1">
    <location>
        <begin position="317"/>
        <end position="331"/>
    </location>
</feature>
<protein>
    <recommendedName>
        <fullName evidence="5">CIR protein</fullName>
    </recommendedName>
</protein>
<feature type="transmembrane region" description="Helical" evidence="2">
    <location>
        <begin position="1137"/>
        <end position="1157"/>
    </location>
</feature>
<feature type="compositionally biased region" description="Polar residues" evidence="1">
    <location>
        <begin position="602"/>
        <end position="611"/>
    </location>
</feature>
<keyword evidence="2" id="KW-0812">Transmembrane</keyword>
<keyword evidence="2" id="KW-1133">Transmembrane helix</keyword>
<feature type="compositionally biased region" description="Polar residues" evidence="1">
    <location>
        <begin position="484"/>
        <end position="506"/>
    </location>
</feature>
<feature type="region of interest" description="Disordered" evidence="1">
    <location>
        <begin position="808"/>
        <end position="1005"/>
    </location>
</feature>
<proteinExistence type="predicted"/>
<evidence type="ECO:0000256" key="1">
    <source>
        <dbReference type="SAM" id="MobiDB-lite"/>
    </source>
</evidence>
<feature type="compositionally biased region" description="Basic and acidic residues" evidence="1">
    <location>
        <begin position="808"/>
        <end position="820"/>
    </location>
</feature>
<feature type="compositionally biased region" description="Polar residues" evidence="1">
    <location>
        <begin position="918"/>
        <end position="952"/>
    </location>
</feature>
<feature type="compositionally biased region" description="Basic and acidic residues" evidence="1">
    <location>
        <begin position="624"/>
        <end position="634"/>
    </location>
</feature>
<feature type="compositionally biased region" description="Basic and acidic residues" evidence="1">
    <location>
        <begin position="985"/>
        <end position="998"/>
    </location>
</feature>
<dbReference type="EMBL" id="KI635736">
    <property type="protein sequence ID" value="ETB61223.1"/>
    <property type="molecule type" value="Genomic_DNA"/>
</dbReference>
<feature type="compositionally biased region" description="Gly residues" evidence="1">
    <location>
        <begin position="568"/>
        <end position="577"/>
    </location>
</feature>
<feature type="compositionally biased region" description="Low complexity" evidence="1">
    <location>
        <begin position="904"/>
        <end position="917"/>
    </location>
</feature>
<name>V7PSX3_PLAYE</name>
<feature type="compositionally biased region" description="Low complexity" evidence="1">
    <location>
        <begin position="649"/>
        <end position="671"/>
    </location>
</feature>